<organism evidence="4 5">
    <name type="scientific">Micromonospora pattaloongensis</name>
    <dbReference type="NCBI Taxonomy" id="405436"/>
    <lineage>
        <taxon>Bacteria</taxon>
        <taxon>Bacillati</taxon>
        <taxon>Actinomycetota</taxon>
        <taxon>Actinomycetes</taxon>
        <taxon>Micromonosporales</taxon>
        <taxon>Micromonosporaceae</taxon>
        <taxon>Micromonospora</taxon>
    </lineage>
</organism>
<dbReference type="GO" id="GO:0016491">
    <property type="term" value="F:oxidoreductase activity"/>
    <property type="evidence" value="ECO:0007669"/>
    <property type="project" value="InterPro"/>
</dbReference>
<dbReference type="STRING" id="405436.SAMN05444365_105308"/>
<evidence type="ECO:0000256" key="1">
    <source>
        <dbReference type="ARBA" id="ARBA00008710"/>
    </source>
</evidence>
<evidence type="ECO:0000313" key="4">
    <source>
        <dbReference type="EMBL" id="SDZ09873.1"/>
    </source>
</evidence>
<dbReference type="NCBIfam" id="TIGR00026">
    <property type="entry name" value="hi_GC_TIGR00026"/>
    <property type="match status" value="1"/>
</dbReference>
<dbReference type="PANTHER" id="PTHR39428">
    <property type="entry name" value="F420H(2)-DEPENDENT QUINONE REDUCTASE RV1261C"/>
    <property type="match status" value="1"/>
</dbReference>
<evidence type="ECO:0000256" key="2">
    <source>
        <dbReference type="ARBA" id="ARBA00049106"/>
    </source>
</evidence>
<dbReference type="GO" id="GO:0005886">
    <property type="term" value="C:plasma membrane"/>
    <property type="evidence" value="ECO:0007669"/>
    <property type="project" value="TreeGrafter"/>
</dbReference>
<dbReference type="InterPro" id="IPR004378">
    <property type="entry name" value="F420H2_quin_Rdtase"/>
</dbReference>
<dbReference type="AlphaFoldDB" id="A0A1H3Q9B4"/>
<comment type="catalytic activity">
    <reaction evidence="2">
        <text>oxidized coenzyme F420-(gamma-L-Glu)(n) + a quinol + H(+) = reduced coenzyme F420-(gamma-L-Glu)(n) + a quinone</text>
        <dbReference type="Rhea" id="RHEA:39663"/>
        <dbReference type="Rhea" id="RHEA-COMP:12939"/>
        <dbReference type="Rhea" id="RHEA-COMP:14378"/>
        <dbReference type="ChEBI" id="CHEBI:15378"/>
        <dbReference type="ChEBI" id="CHEBI:24646"/>
        <dbReference type="ChEBI" id="CHEBI:132124"/>
        <dbReference type="ChEBI" id="CHEBI:133980"/>
        <dbReference type="ChEBI" id="CHEBI:139511"/>
    </reaction>
</comment>
<dbReference type="Gene3D" id="2.30.110.10">
    <property type="entry name" value="Electron Transport, Fmn-binding Protein, Chain A"/>
    <property type="match status" value="1"/>
</dbReference>
<keyword evidence="5" id="KW-1185">Reference proteome</keyword>
<feature type="region of interest" description="Disordered" evidence="3">
    <location>
        <begin position="1"/>
        <end position="25"/>
    </location>
</feature>
<dbReference type="GO" id="GO:0070967">
    <property type="term" value="F:coenzyme F420 binding"/>
    <property type="evidence" value="ECO:0007669"/>
    <property type="project" value="TreeGrafter"/>
</dbReference>
<accession>A0A1H3Q9B4</accession>
<reference evidence="5" key="1">
    <citation type="submission" date="2016-10" db="EMBL/GenBank/DDBJ databases">
        <authorList>
            <person name="Varghese N."/>
            <person name="Submissions S."/>
        </authorList>
    </citation>
    <scope>NUCLEOTIDE SEQUENCE [LARGE SCALE GENOMIC DNA]</scope>
    <source>
        <strain evidence="5">DSM 45245</strain>
    </source>
</reference>
<protein>
    <submittedName>
        <fullName evidence="4">Deazaflavin-dependent oxidoreductase, nitroreductase family</fullName>
    </submittedName>
</protein>
<dbReference type="InterPro" id="IPR012349">
    <property type="entry name" value="Split_barrel_FMN-bd"/>
</dbReference>
<evidence type="ECO:0000256" key="3">
    <source>
        <dbReference type="SAM" id="MobiDB-lite"/>
    </source>
</evidence>
<name>A0A1H3Q9B4_9ACTN</name>
<dbReference type="Pfam" id="PF04075">
    <property type="entry name" value="F420H2_quin_red"/>
    <property type="match status" value="1"/>
</dbReference>
<evidence type="ECO:0000313" key="5">
    <source>
        <dbReference type="Proteomes" id="UP000242415"/>
    </source>
</evidence>
<dbReference type="EMBL" id="FNPH01000005">
    <property type="protein sequence ID" value="SDZ09873.1"/>
    <property type="molecule type" value="Genomic_DNA"/>
</dbReference>
<dbReference type="SUPFAM" id="SSF50475">
    <property type="entry name" value="FMN-binding split barrel"/>
    <property type="match status" value="1"/>
</dbReference>
<dbReference type="Proteomes" id="UP000242415">
    <property type="component" value="Unassembled WGS sequence"/>
</dbReference>
<sequence length="155" mass="17113">MTDADLCQGGDMTDFDDPIDSPGGWQREHAERYVATDGAEGHLWNGVPTLLLTTRGRRSGQARRTPLIYGQDGDDYLVVASSGGSDTPPAWYRNLSADPRVRVQVAADRFDATARAASAEEKARLWPVMTAIWPAYDEYQQKTSRDIPVVILSRS</sequence>
<comment type="similarity">
    <text evidence="1">Belongs to the F420H(2)-dependent quinone reductase family.</text>
</comment>
<dbReference type="PANTHER" id="PTHR39428:SF1">
    <property type="entry name" value="F420H(2)-DEPENDENT QUINONE REDUCTASE RV1261C"/>
    <property type="match status" value="1"/>
</dbReference>
<proteinExistence type="inferred from homology"/>
<gene>
    <name evidence="4" type="ORF">SAMN05444365_105308</name>
</gene>